<organism evidence="1 2">
    <name type="scientific">Sphagnum jensenii</name>
    <dbReference type="NCBI Taxonomy" id="128206"/>
    <lineage>
        <taxon>Eukaryota</taxon>
        <taxon>Viridiplantae</taxon>
        <taxon>Streptophyta</taxon>
        <taxon>Embryophyta</taxon>
        <taxon>Bryophyta</taxon>
        <taxon>Sphagnophytina</taxon>
        <taxon>Sphagnopsida</taxon>
        <taxon>Sphagnales</taxon>
        <taxon>Sphagnaceae</taxon>
        <taxon>Sphagnum</taxon>
    </lineage>
</organism>
<dbReference type="EMBL" id="OZ020099">
    <property type="protein sequence ID" value="CAK9271346.1"/>
    <property type="molecule type" value="Genomic_DNA"/>
</dbReference>
<evidence type="ECO:0000313" key="1">
    <source>
        <dbReference type="EMBL" id="CAK9271346.1"/>
    </source>
</evidence>
<evidence type="ECO:0000313" key="2">
    <source>
        <dbReference type="Proteomes" id="UP001497444"/>
    </source>
</evidence>
<proteinExistence type="predicted"/>
<gene>
    <name evidence="1" type="ORF">CSSPJE1EN1_LOCUS16824</name>
</gene>
<sequence length="93" mass="10328">MGLPPPAAVLCKPAQRQTAECSRSQHSAVPMQSLHVRFRCGSLVRRATATAHGARSHCLSLRFRNPARQSLFASEILEHRPYFENGVANLFQT</sequence>
<name>A0ABP0X008_9BRYO</name>
<keyword evidence="2" id="KW-1185">Reference proteome</keyword>
<protein>
    <submittedName>
        <fullName evidence="1">Uncharacterized protein</fullName>
    </submittedName>
</protein>
<dbReference type="Proteomes" id="UP001497444">
    <property type="component" value="Chromosome 4"/>
</dbReference>
<accession>A0ABP0X008</accession>
<reference evidence="1" key="1">
    <citation type="submission" date="2024-02" db="EMBL/GenBank/DDBJ databases">
        <authorList>
            <consortium name="ELIXIR-Norway"/>
            <consortium name="Elixir Norway"/>
        </authorList>
    </citation>
    <scope>NUCLEOTIDE SEQUENCE</scope>
</reference>